<evidence type="ECO:0000259" key="5">
    <source>
        <dbReference type="PROSITE" id="PS50931"/>
    </source>
</evidence>
<keyword evidence="7" id="KW-1185">Reference proteome</keyword>
<proteinExistence type="inferred from homology"/>
<comment type="caution">
    <text evidence="6">The sequence shown here is derived from an EMBL/GenBank/DDBJ whole genome shotgun (WGS) entry which is preliminary data.</text>
</comment>
<dbReference type="Gene3D" id="1.10.10.10">
    <property type="entry name" value="Winged helix-like DNA-binding domain superfamily/Winged helix DNA-binding domain"/>
    <property type="match status" value="1"/>
</dbReference>
<dbReference type="InterPro" id="IPR000847">
    <property type="entry name" value="LysR_HTH_N"/>
</dbReference>
<sequence>MELRHLRYFLAAAQSQSFTRASESLHITQPTLSHQIKQIEDELGIQLFDRVGRVVKLTTAGELFQVYAKRALLEVDAGLDALNELENLKHGRVTFGVLSSFGTFHLPPILADFNQLYPGIKITVLRLRSGEIEERLLDGELHFGVAYAPSSTEQINVEPLFTVPLALVVGDRHPLVGSAGIALNELNEHELIMLSDEYNSRKMMDAILLANGITPRIVMEMNAIEPILATVRNSSLATILSANLVDEMPGLHQVPLTPTVAHTVGLFTRRNSHLSAAARALVDTIRQRF</sequence>
<dbReference type="EMBL" id="JBHTBU010000001">
    <property type="protein sequence ID" value="MFC7288242.1"/>
    <property type="molecule type" value="Genomic_DNA"/>
</dbReference>
<dbReference type="SUPFAM" id="SSF46785">
    <property type="entry name" value="Winged helix' DNA-binding domain"/>
    <property type="match status" value="1"/>
</dbReference>
<evidence type="ECO:0000256" key="4">
    <source>
        <dbReference type="ARBA" id="ARBA00023163"/>
    </source>
</evidence>
<dbReference type="Proteomes" id="UP001596542">
    <property type="component" value="Unassembled WGS sequence"/>
</dbReference>
<evidence type="ECO:0000256" key="2">
    <source>
        <dbReference type="ARBA" id="ARBA00023015"/>
    </source>
</evidence>
<dbReference type="PROSITE" id="PS50931">
    <property type="entry name" value="HTH_LYSR"/>
    <property type="match status" value="1"/>
</dbReference>
<accession>A0ABW2IBB9</accession>
<keyword evidence="2" id="KW-0805">Transcription regulation</keyword>
<comment type="similarity">
    <text evidence="1">Belongs to the LysR transcriptional regulatory family.</text>
</comment>
<protein>
    <submittedName>
        <fullName evidence="6">Transcriptional regulator CynR</fullName>
    </submittedName>
</protein>
<dbReference type="InterPro" id="IPR036390">
    <property type="entry name" value="WH_DNA-bd_sf"/>
</dbReference>
<dbReference type="Pfam" id="PF03466">
    <property type="entry name" value="LysR_substrate"/>
    <property type="match status" value="1"/>
</dbReference>
<evidence type="ECO:0000256" key="3">
    <source>
        <dbReference type="ARBA" id="ARBA00023125"/>
    </source>
</evidence>
<name>A0ABW2IBB9_9BURK</name>
<keyword evidence="4" id="KW-0804">Transcription</keyword>
<gene>
    <name evidence="6" type="primary">cynR</name>
    <name evidence="6" type="ORF">ACFQPC_09370</name>
</gene>
<dbReference type="CDD" id="cd05466">
    <property type="entry name" value="PBP2_LTTR_substrate"/>
    <property type="match status" value="1"/>
</dbReference>
<dbReference type="InterPro" id="IPR036388">
    <property type="entry name" value="WH-like_DNA-bd_sf"/>
</dbReference>
<dbReference type="InterPro" id="IPR005119">
    <property type="entry name" value="LysR_subst-bd"/>
</dbReference>
<keyword evidence="3" id="KW-0238">DNA-binding</keyword>
<organism evidence="6 7">
    <name type="scientific">Herminiimonas glaciei</name>
    <dbReference type="NCBI Taxonomy" id="523788"/>
    <lineage>
        <taxon>Bacteria</taxon>
        <taxon>Pseudomonadati</taxon>
        <taxon>Pseudomonadota</taxon>
        <taxon>Betaproteobacteria</taxon>
        <taxon>Burkholderiales</taxon>
        <taxon>Oxalobacteraceae</taxon>
        <taxon>Herminiimonas</taxon>
    </lineage>
</organism>
<reference evidence="7" key="1">
    <citation type="journal article" date="2019" name="Int. J. Syst. Evol. Microbiol.">
        <title>The Global Catalogue of Microorganisms (GCM) 10K type strain sequencing project: providing services to taxonomists for standard genome sequencing and annotation.</title>
        <authorList>
            <consortium name="The Broad Institute Genomics Platform"/>
            <consortium name="The Broad Institute Genome Sequencing Center for Infectious Disease"/>
            <person name="Wu L."/>
            <person name="Ma J."/>
        </authorList>
    </citation>
    <scope>NUCLEOTIDE SEQUENCE [LARGE SCALE GENOMIC DNA]</scope>
    <source>
        <strain evidence="7">KACC 12508</strain>
    </source>
</reference>
<dbReference type="Gene3D" id="3.40.190.290">
    <property type="match status" value="1"/>
</dbReference>
<dbReference type="NCBIfam" id="NF008416">
    <property type="entry name" value="PRK11242.1"/>
    <property type="match status" value="1"/>
</dbReference>
<dbReference type="PANTHER" id="PTHR30419:SF8">
    <property type="entry name" value="NITROGEN ASSIMILATION TRANSCRIPTIONAL ACTIVATOR-RELATED"/>
    <property type="match status" value="1"/>
</dbReference>
<dbReference type="PANTHER" id="PTHR30419">
    <property type="entry name" value="HTH-TYPE TRANSCRIPTIONAL REGULATOR YBHD"/>
    <property type="match status" value="1"/>
</dbReference>
<dbReference type="PRINTS" id="PR00039">
    <property type="entry name" value="HTHLYSR"/>
</dbReference>
<evidence type="ECO:0000256" key="1">
    <source>
        <dbReference type="ARBA" id="ARBA00009437"/>
    </source>
</evidence>
<dbReference type="Pfam" id="PF00126">
    <property type="entry name" value="HTH_1"/>
    <property type="match status" value="1"/>
</dbReference>
<evidence type="ECO:0000313" key="7">
    <source>
        <dbReference type="Proteomes" id="UP001596542"/>
    </source>
</evidence>
<evidence type="ECO:0000313" key="6">
    <source>
        <dbReference type="EMBL" id="MFC7288242.1"/>
    </source>
</evidence>
<dbReference type="SUPFAM" id="SSF53850">
    <property type="entry name" value="Periplasmic binding protein-like II"/>
    <property type="match status" value="1"/>
</dbReference>
<dbReference type="InterPro" id="IPR050950">
    <property type="entry name" value="HTH-type_LysR_regulators"/>
</dbReference>
<dbReference type="RefSeq" id="WP_382271599.1">
    <property type="nucleotide sequence ID" value="NZ_JBHTBU010000001.1"/>
</dbReference>
<feature type="domain" description="HTH lysR-type" evidence="5">
    <location>
        <begin position="1"/>
        <end position="58"/>
    </location>
</feature>